<dbReference type="InterPro" id="IPR040096">
    <property type="entry name" value="Ric1"/>
</dbReference>
<reference evidence="1 2" key="1">
    <citation type="submission" date="2019-05" db="EMBL/GenBank/DDBJ databases">
        <title>Another draft genome of Portunus trituberculatus and its Hox gene families provides insights of decapod evolution.</title>
        <authorList>
            <person name="Jeong J.-H."/>
            <person name="Song I."/>
            <person name="Kim S."/>
            <person name="Choi T."/>
            <person name="Kim D."/>
            <person name="Ryu S."/>
            <person name="Kim W."/>
        </authorList>
    </citation>
    <scope>NUCLEOTIDE SEQUENCE [LARGE SCALE GENOMIC DNA]</scope>
    <source>
        <tissue evidence="1">Muscle</tissue>
    </source>
</reference>
<gene>
    <name evidence="1" type="primary">Rich_0</name>
    <name evidence="1" type="ORF">E2C01_051411</name>
</gene>
<comment type="caution">
    <text evidence="1">The sequence shown here is derived from an EMBL/GenBank/DDBJ whole genome shotgun (WGS) entry which is preliminary data.</text>
</comment>
<proteinExistence type="predicted"/>
<dbReference type="GO" id="GO:0034066">
    <property type="term" value="C:Ric1-Rgp1 guanyl-nucleotide exchange factor complex"/>
    <property type="evidence" value="ECO:0007669"/>
    <property type="project" value="InterPro"/>
</dbReference>
<dbReference type="PANTHER" id="PTHR22746">
    <property type="entry name" value="RAB6A-GEF COMPLEX PARTNER PROTEIN 1"/>
    <property type="match status" value="1"/>
</dbReference>
<dbReference type="OrthoDB" id="67540at2759"/>
<evidence type="ECO:0000313" key="1">
    <source>
        <dbReference type="EMBL" id="MPC57430.1"/>
    </source>
</evidence>
<dbReference type="Proteomes" id="UP000324222">
    <property type="component" value="Unassembled WGS sequence"/>
</dbReference>
<dbReference type="GO" id="GO:0042147">
    <property type="term" value="P:retrograde transport, endosome to Golgi"/>
    <property type="evidence" value="ECO:0007669"/>
    <property type="project" value="TreeGrafter"/>
</dbReference>
<name>A0A5B7GAW7_PORTR</name>
<keyword evidence="2" id="KW-1185">Reference proteome</keyword>
<dbReference type="GO" id="GO:0005829">
    <property type="term" value="C:cytosol"/>
    <property type="evidence" value="ECO:0007669"/>
    <property type="project" value="TreeGrafter"/>
</dbReference>
<sequence>MVHIDATSSFGTKMTIEKYTCVDEAGQLVGVAGRNGVTHYSLRLRRWHLFGNESQERDFVVTGGLLWWRSTWLVLGAYNIPANTDELRLYPRDHKLDNSFLTTVPQPAQR</sequence>
<dbReference type="GO" id="GO:0000139">
    <property type="term" value="C:Golgi membrane"/>
    <property type="evidence" value="ECO:0007669"/>
    <property type="project" value="TreeGrafter"/>
</dbReference>
<evidence type="ECO:0000313" key="2">
    <source>
        <dbReference type="Proteomes" id="UP000324222"/>
    </source>
</evidence>
<dbReference type="GO" id="GO:0006886">
    <property type="term" value="P:intracellular protein transport"/>
    <property type="evidence" value="ECO:0007669"/>
    <property type="project" value="InterPro"/>
</dbReference>
<accession>A0A5B7GAW7</accession>
<dbReference type="PANTHER" id="PTHR22746:SF10">
    <property type="entry name" value="GUANINE NUCLEOTIDE EXCHANGE FACTOR SUBUNIT RIC1"/>
    <property type="match status" value="1"/>
</dbReference>
<dbReference type="AlphaFoldDB" id="A0A5B7GAW7"/>
<organism evidence="1 2">
    <name type="scientific">Portunus trituberculatus</name>
    <name type="common">Swimming crab</name>
    <name type="synonym">Neptunus trituberculatus</name>
    <dbReference type="NCBI Taxonomy" id="210409"/>
    <lineage>
        <taxon>Eukaryota</taxon>
        <taxon>Metazoa</taxon>
        <taxon>Ecdysozoa</taxon>
        <taxon>Arthropoda</taxon>
        <taxon>Crustacea</taxon>
        <taxon>Multicrustacea</taxon>
        <taxon>Malacostraca</taxon>
        <taxon>Eumalacostraca</taxon>
        <taxon>Eucarida</taxon>
        <taxon>Decapoda</taxon>
        <taxon>Pleocyemata</taxon>
        <taxon>Brachyura</taxon>
        <taxon>Eubrachyura</taxon>
        <taxon>Portunoidea</taxon>
        <taxon>Portunidae</taxon>
        <taxon>Portuninae</taxon>
        <taxon>Portunus</taxon>
    </lineage>
</organism>
<protein>
    <submittedName>
        <fullName evidence="1">Guanine nucleotide exchange factor subunit Rich</fullName>
    </submittedName>
</protein>
<dbReference type="EMBL" id="VSRR010014777">
    <property type="protein sequence ID" value="MPC57430.1"/>
    <property type="molecule type" value="Genomic_DNA"/>
</dbReference>